<dbReference type="RefSeq" id="XP_049132846.1">
    <property type="nucleotide sequence ID" value="XM_049276889.1"/>
</dbReference>
<protein>
    <submittedName>
        <fullName evidence="2">Uncharacterized protein</fullName>
    </submittedName>
</protein>
<sequence>MEQHHHQEQQKDRPVELSRGVSSPNLPKHLSHTAVNPAPVNPANPVLRSIALSDAVTPGIHQHTYVSGDSSRSQSPSYFPQGAEGPSYFSLSDRRRDPQPSSQSQPSQQSQPQSQQQQQQQASSAQDPSSQAHSNLPQSPGPSPAAISSNA</sequence>
<evidence type="ECO:0000313" key="3">
    <source>
        <dbReference type="Proteomes" id="UP001055115"/>
    </source>
</evidence>
<accession>A0AA37PDW9</accession>
<name>A0AA37PDW9_9PEZI</name>
<feature type="region of interest" description="Disordered" evidence="1">
    <location>
        <begin position="1"/>
        <end position="44"/>
    </location>
</feature>
<keyword evidence="3" id="KW-1185">Reference proteome</keyword>
<feature type="compositionally biased region" description="Polar residues" evidence="1">
    <location>
        <begin position="64"/>
        <end position="78"/>
    </location>
</feature>
<gene>
    <name evidence="2" type="ORF">ColSpa_10677</name>
</gene>
<evidence type="ECO:0000313" key="2">
    <source>
        <dbReference type="EMBL" id="GKT50496.1"/>
    </source>
</evidence>
<feature type="region of interest" description="Disordered" evidence="1">
    <location>
        <begin position="61"/>
        <end position="151"/>
    </location>
</feature>
<dbReference type="GeneID" id="73331479"/>
<proteinExistence type="predicted"/>
<evidence type="ECO:0000256" key="1">
    <source>
        <dbReference type="SAM" id="MobiDB-lite"/>
    </source>
</evidence>
<organism evidence="2 3">
    <name type="scientific">Colletotrichum spaethianum</name>
    <dbReference type="NCBI Taxonomy" id="700344"/>
    <lineage>
        <taxon>Eukaryota</taxon>
        <taxon>Fungi</taxon>
        <taxon>Dikarya</taxon>
        <taxon>Ascomycota</taxon>
        <taxon>Pezizomycotina</taxon>
        <taxon>Sordariomycetes</taxon>
        <taxon>Hypocreomycetidae</taxon>
        <taxon>Glomerellales</taxon>
        <taxon>Glomerellaceae</taxon>
        <taxon>Colletotrichum</taxon>
        <taxon>Colletotrichum spaethianum species complex</taxon>
    </lineage>
</organism>
<feature type="compositionally biased region" description="Low complexity" evidence="1">
    <location>
        <begin position="99"/>
        <end position="132"/>
    </location>
</feature>
<feature type="compositionally biased region" description="Basic and acidic residues" evidence="1">
    <location>
        <begin position="1"/>
        <end position="16"/>
    </location>
</feature>
<reference evidence="2 3" key="1">
    <citation type="submission" date="2022-03" db="EMBL/GenBank/DDBJ databases">
        <title>Genome data of Colletotrichum spp.</title>
        <authorList>
            <person name="Utami Y.D."/>
            <person name="Hiruma K."/>
        </authorList>
    </citation>
    <scope>NUCLEOTIDE SEQUENCE [LARGE SCALE GENOMIC DNA]</scope>
    <source>
        <strain evidence="2 3">MAFF 239500</strain>
    </source>
</reference>
<comment type="caution">
    <text evidence="2">The sequence shown here is derived from an EMBL/GenBank/DDBJ whole genome shotgun (WGS) entry which is preliminary data.</text>
</comment>
<dbReference type="AlphaFoldDB" id="A0AA37PDW9"/>
<dbReference type="EMBL" id="BQXU01000037">
    <property type="protein sequence ID" value="GKT50496.1"/>
    <property type="molecule type" value="Genomic_DNA"/>
</dbReference>
<dbReference type="Proteomes" id="UP001055115">
    <property type="component" value="Unassembled WGS sequence"/>
</dbReference>
<feature type="compositionally biased region" description="Low complexity" evidence="1">
    <location>
        <begin position="34"/>
        <end position="44"/>
    </location>
</feature>